<evidence type="ECO:0000313" key="3">
    <source>
        <dbReference type="EMBL" id="TSD15192.1"/>
    </source>
</evidence>
<dbReference type="GO" id="GO:0004462">
    <property type="term" value="F:lactoylglutathione lyase activity"/>
    <property type="evidence" value="ECO:0007669"/>
    <property type="project" value="InterPro"/>
</dbReference>
<name>A0A554NCT8_9EURY</name>
<dbReference type="AlphaFoldDB" id="A0A554NCT8"/>
<dbReference type="InterPro" id="IPR018146">
    <property type="entry name" value="Glyoxalase_1_CS"/>
</dbReference>
<keyword evidence="3" id="KW-0223">Dioxygenase</keyword>
<dbReference type="Pfam" id="PF00903">
    <property type="entry name" value="Glyoxalase"/>
    <property type="match status" value="1"/>
</dbReference>
<evidence type="ECO:0000256" key="1">
    <source>
        <dbReference type="ARBA" id="ARBA00022723"/>
    </source>
</evidence>
<dbReference type="GO" id="GO:0046872">
    <property type="term" value="F:metal ion binding"/>
    <property type="evidence" value="ECO:0007669"/>
    <property type="project" value="UniProtKB-KW"/>
</dbReference>
<dbReference type="InParanoid" id="A0A554NCT8"/>
<dbReference type="RefSeq" id="WP_144261032.1">
    <property type="nucleotide sequence ID" value="NZ_QMDX01000002.1"/>
</dbReference>
<protein>
    <submittedName>
        <fullName evidence="3">Biphenyl-2,3-diol 1,2-dioxygenase</fullName>
    </submittedName>
</protein>
<dbReference type="InterPro" id="IPR004360">
    <property type="entry name" value="Glyas_Fos-R_dOase_dom"/>
</dbReference>
<dbReference type="EMBL" id="QMDX01000002">
    <property type="protein sequence ID" value="TSD15192.1"/>
    <property type="molecule type" value="Genomic_DNA"/>
</dbReference>
<evidence type="ECO:0000259" key="2">
    <source>
        <dbReference type="PROSITE" id="PS51819"/>
    </source>
</evidence>
<comment type="caution">
    <text evidence="3">The sequence shown here is derived from an EMBL/GenBank/DDBJ whole genome shotgun (WGS) entry which is preliminary data.</text>
</comment>
<dbReference type="Gene3D" id="3.10.180.10">
    <property type="entry name" value="2,3-Dihydroxybiphenyl 1,2-Dioxygenase, domain 1"/>
    <property type="match status" value="1"/>
</dbReference>
<reference evidence="3 4" key="1">
    <citation type="submission" date="2018-06" db="EMBL/GenBank/DDBJ databases">
        <title>Natronomonas sp. F16-60 a new haloarchaeon isolated from a solar saltern of Isla Cristina, Huelva, Spain.</title>
        <authorList>
            <person name="Duran-Viseras A."/>
            <person name="Sanchez-Porro C."/>
            <person name="Ventosa A."/>
        </authorList>
    </citation>
    <scope>NUCLEOTIDE SEQUENCE [LARGE SCALE GENOMIC DNA]</scope>
    <source>
        <strain evidence="3 4">F16-60</strain>
    </source>
</reference>
<keyword evidence="4" id="KW-1185">Reference proteome</keyword>
<dbReference type="Proteomes" id="UP000319894">
    <property type="component" value="Unassembled WGS sequence"/>
</dbReference>
<keyword evidence="3" id="KW-0560">Oxidoreductase</keyword>
<feature type="domain" description="VOC" evidence="2">
    <location>
        <begin position="6"/>
        <end position="122"/>
    </location>
</feature>
<dbReference type="PROSITE" id="PS51819">
    <property type="entry name" value="VOC"/>
    <property type="match status" value="1"/>
</dbReference>
<keyword evidence="1" id="KW-0479">Metal-binding</keyword>
<accession>A0A554NCT8</accession>
<organism evidence="3 4">
    <name type="scientific">Haloglomus irregulare</name>
    <dbReference type="NCBI Taxonomy" id="2234134"/>
    <lineage>
        <taxon>Archaea</taxon>
        <taxon>Methanobacteriati</taxon>
        <taxon>Methanobacteriota</taxon>
        <taxon>Stenosarchaea group</taxon>
        <taxon>Halobacteria</taxon>
        <taxon>Halobacteriales</taxon>
        <taxon>Natronomonadaceae</taxon>
        <taxon>Haloglomus</taxon>
    </lineage>
</organism>
<dbReference type="InterPro" id="IPR037523">
    <property type="entry name" value="VOC_core"/>
</dbReference>
<gene>
    <name evidence="3" type="ORF">DP107_04900</name>
</gene>
<evidence type="ECO:0000313" key="4">
    <source>
        <dbReference type="Proteomes" id="UP000319894"/>
    </source>
</evidence>
<dbReference type="PANTHER" id="PTHR43279:SF1">
    <property type="entry name" value="CATECHOL-2,3-DIOXYGENASE"/>
    <property type="match status" value="1"/>
</dbReference>
<dbReference type="PANTHER" id="PTHR43279">
    <property type="entry name" value="CATECHOL-2,3-DIOXYGENASE"/>
    <property type="match status" value="1"/>
</dbReference>
<proteinExistence type="predicted"/>
<sequence>MHDARHLGHVHLRVRDLERAVGFYRTVLGLRVEERHAGYAFLTFGGHHHDLALQGSGEGVTAPGDGVGLYHSAWEMPDARGLRETYERLRELDVAVDPVDHGISKALYFDDPDDNGVEVYLDVRDARDVEEWRGRNEWFDPTAL</sequence>
<dbReference type="GO" id="GO:0051213">
    <property type="term" value="F:dioxygenase activity"/>
    <property type="evidence" value="ECO:0007669"/>
    <property type="project" value="UniProtKB-KW"/>
</dbReference>
<dbReference type="InterPro" id="IPR029068">
    <property type="entry name" value="Glyas_Bleomycin-R_OHBP_Dase"/>
</dbReference>
<dbReference type="PROSITE" id="PS00934">
    <property type="entry name" value="GLYOXALASE_I_1"/>
    <property type="match status" value="1"/>
</dbReference>
<dbReference type="SUPFAM" id="SSF54593">
    <property type="entry name" value="Glyoxalase/Bleomycin resistance protein/Dihydroxybiphenyl dioxygenase"/>
    <property type="match status" value="1"/>
</dbReference>
<dbReference type="OrthoDB" id="37941at2157"/>